<dbReference type="Pfam" id="PF08323">
    <property type="entry name" value="Glyco_transf_5"/>
    <property type="match status" value="1"/>
</dbReference>
<proteinExistence type="predicted"/>
<keyword evidence="4" id="KW-0808">Transferase</keyword>
<dbReference type="EC" id="2.4.1.21" evidence="2"/>
<organism evidence="6">
    <name type="scientific">uncultured Geobacillus sp</name>
    <dbReference type="NCBI Taxonomy" id="228952"/>
    <lineage>
        <taxon>Bacteria</taxon>
        <taxon>Bacillati</taxon>
        <taxon>Bacillota</taxon>
        <taxon>Bacilli</taxon>
        <taxon>Bacillales</taxon>
        <taxon>Anoxybacillaceae</taxon>
        <taxon>Geobacillus</taxon>
        <taxon>environmental samples</taxon>
    </lineage>
</organism>
<dbReference type="EMBL" id="KF127761">
    <property type="protein sequence ID" value="AIA95121.1"/>
    <property type="molecule type" value="Genomic_DNA"/>
</dbReference>
<evidence type="ECO:0000313" key="6">
    <source>
        <dbReference type="EMBL" id="AIA95121.1"/>
    </source>
</evidence>
<dbReference type="Gene3D" id="3.40.50.2000">
    <property type="entry name" value="Glycogen Phosphorylase B"/>
    <property type="match status" value="1"/>
</dbReference>
<evidence type="ECO:0000259" key="5">
    <source>
        <dbReference type="Pfam" id="PF08323"/>
    </source>
</evidence>
<dbReference type="GO" id="GO:0009011">
    <property type="term" value="F:alpha-1,4-glucan glucosyltransferase (ADP-glucose donor) activity"/>
    <property type="evidence" value="ECO:0007669"/>
    <property type="project" value="UniProtKB-EC"/>
</dbReference>
<dbReference type="InterPro" id="IPR013534">
    <property type="entry name" value="Starch_synth_cat_dom"/>
</dbReference>
<keyword evidence="3" id="KW-0328">Glycosyltransferase</keyword>
<name>A0A060CQA8_9BACL</name>
<protein>
    <recommendedName>
        <fullName evidence="2">starch synthase</fullName>
        <ecNumber evidence="2">2.4.1.21</ecNumber>
    </recommendedName>
</protein>
<sequence>RIILPNYQAIPDEFKQSMTHMATTSVYVGWREKYCGVAMLVHEGIKWYFVDNEEYFGREGIYGYGDDGGAVCLF</sequence>
<feature type="non-terminal residue" evidence="6">
    <location>
        <position position="1"/>
    </location>
</feature>
<reference evidence="6" key="1">
    <citation type="journal article" date="2013" name="Environ. Microbiol.">
        <title>Seasonally variable intestinal metagenomes of the red palm weevil (Rhynchophorus ferrugineus).</title>
        <authorList>
            <person name="Jia S."/>
            <person name="Zhang X."/>
            <person name="Zhang G."/>
            <person name="Yin A."/>
            <person name="Zhang S."/>
            <person name="Li F."/>
            <person name="Wang L."/>
            <person name="Zhao D."/>
            <person name="Yun Q."/>
            <person name="Tala"/>
            <person name="Wang J."/>
            <person name="Sun G."/>
            <person name="Baabdullah M."/>
            <person name="Yu X."/>
            <person name="Hu S."/>
            <person name="Al-Mssallem I.S."/>
            <person name="Yu J."/>
        </authorList>
    </citation>
    <scope>NUCLEOTIDE SEQUENCE</scope>
</reference>
<dbReference type="AlphaFoldDB" id="A0A060CQA8"/>
<evidence type="ECO:0000256" key="1">
    <source>
        <dbReference type="ARBA" id="ARBA00001478"/>
    </source>
</evidence>
<accession>A0A060CQA8</accession>
<evidence type="ECO:0000256" key="3">
    <source>
        <dbReference type="ARBA" id="ARBA00022676"/>
    </source>
</evidence>
<comment type="catalytic activity">
    <reaction evidence="1">
        <text>[(1-&gt;4)-alpha-D-glucosyl](n) + ADP-alpha-D-glucose = [(1-&gt;4)-alpha-D-glucosyl](n+1) + ADP + H(+)</text>
        <dbReference type="Rhea" id="RHEA:18189"/>
        <dbReference type="Rhea" id="RHEA-COMP:9584"/>
        <dbReference type="Rhea" id="RHEA-COMP:9587"/>
        <dbReference type="ChEBI" id="CHEBI:15378"/>
        <dbReference type="ChEBI" id="CHEBI:15444"/>
        <dbReference type="ChEBI" id="CHEBI:57498"/>
        <dbReference type="ChEBI" id="CHEBI:456216"/>
        <dbReference type="EC" id="2.4.1.21"/>
    </reaction>
</comment>
<evidence type="ECO:0000256" key="2">
    <source>
        <dbReference type="ARBA" id="ARBA00012588"/>
    </source>
</evidence>
<evidence type="ECO:0000256" key="4">
    <source>
        <dbReference type="ARBA" id="ARBA00022679"/>
    </source>
</evidence>
<feature type="domain" description="Starch synthase catalytic" evidence="5">
    <location>
        <begin position="1"/>
        <end position="72"/>
    </location>
</feature>